<sequence>MSGMAEASTKQAGFSLRGHNPDVLTCVANRSDDEVFTLPELADRMLERQERDLAPFPLKHLRQLADSRKPHSPT</sequence>
<organism evidence="2 3">
    <name type="scientific">Azospira restricta</name>
    <dbReference type="NCBI Taxonomy" id="404405"/>
    <lineage>
        <taxon>Bacteria</taxon>
        <taxon>Pseudomonadati</taxon>
        <taxon>Pseudomonadota</taxon>
        <taxon>Betaproteobacteria</taxon>
        <taxon>Rhodocyclales</taxon>
        <taxon>Rhodocyclaceae</taxon>
        <taxon>Azospira</taxon>
    </lineage>
</organism>
<evidence type="ECO:0000256" key="1">
    <source>
        <dbReference type="SAM" id="MobiDB-lite"/>
    </source>
</evidence>
<protein>
    <submittedName>
        <fullName evidence="2">Uncharacterized protein</fullName>
    </submittedName>
</protein>
<keyword evidence="3" id="KW-1185">Reference proteome</keyword>
<proteinExistence type="predicted"/>
<evidence type="ECO:0000313" key="2">
    <source>
        <dbReference type="EMBL" id="QRJ65815.1"/>
    </source>
</evidence>
<dbReference type="AlphaFoldDB" id="A0A974SSR7"/>
<dbReference type="EMBL" id="CP064781">
    <property type="protein sequence ID" value="QRJ65815.1"/>
    <property type="molecule type" value="Genomic_DNA"/>
</dbReference>
<dbReference type="KEGG" id="ares:IWH25_08635"/>
<gene>
    <name evidence="2" type="ORF">IWH25_08635</name>
</gene>
<dbReference type="Proteomes" id="UP000663444">
    <property type="component" value="Chromosome"/>
</dbReference>
<name>A0A974SSR7_9RHOO</name>
<accession>A0A974SSR7</accession>
<feature type="region of interest" description="Disordered" evidence="1">
    <location>
        <begin position="1"/>
        <end position="20"/>
    </location>
</feature>
<evidence type="ECO:0000313" key="3">
    <source>
        <dbReference type="Proteomes" id="UP000663444"/>
    </source>
</evidence>
<dbReference type="RefSeq" id="WP_203388900.1">
    <property type="nucleotide sequence ID" value="NZ_CP064781.1"/>
</dbReference>
<reference evidence="2" key="1">
    <citation type="submission" date="2020-11" db="EMBL/GenBank/DDBJ databases">
        <title>Azospira restricta DSM 18626 genome sequence.</title>
        <authorList>
            <person name="Moe W.M."/>
        </authorList>
    </citation>
    <scope>NUCLEOTIDE SEQUENCE</scope>
    <source>
        <strain evidence="2">DSM 18626</strain>
    </source>
</reference>